<dbReference type="SUPFAM" id="SSF55729">
    <property type="entry name" value="Acyl-CoA N-acyltransferases (Nat)"/>
    <property type="match status" value="1"/>
</dbReference>
<dbReference type="Proteomes" id="UP001499967">
    <property type="component" value="Unassembled WGS sequence"/>
</dbReference>
<evidence type="ECO:0000259" key="3">
    <source>
        <dbReference type="PROSITE" id="PS51186"/>
    </source>
</evidence>
<dbReference type="EMBL" id="BAAAHP010000038">
    <property type="protein sequence ID" value="GAA0928038.1"/>
    <property type="molecule type" value="Genomic_DNA"/>
</dbReference>
<dbReference type="Gene3D" id="3.40.630.30">
    <property type="match status" value="1"/>
</dbReference>
<dbReference type="PROSITE" id="PS51186">
    <property type="entry name" value="GNAT"/>
    <property type="match status" value="1"/>
</dbReference>
<reference evidence="4 5" key="1">
    <citation type="journal article" date="2019" name="Int. J. Syst. Evol. Microbiol.">
        <title>The Global Catalogue of Microorganisms (GCM) 10K type strain sequencing project: providing services to taxonomists for standard genome sequencing and annotation.</title>
        <authorList>
            <consortium name="The Broad Institute Genomics Platform"/>
            <consortium name="The Broad Institute Genome Sequencing Center for Infectious Disease"/>
            <person name="Wu L."/>
            <person name="Ma J."/>
        </authorList>
    </citation>
    <scope>NUCLEOTIDE SEQUENCE [LARGE SCALE GENOMIC DNA]</scope>
    <source>
        <strain evidence="4 5">JCM 11117</strain>
    </source>
</reference>
<sequence length="183" mass="19997">MDRARLIRTLSIVLELRPTPFDHPDSQRLIAELQEVYRERYGGEDETAVDPREFAPPGGFFVVGYAEGVPVACGGWRERRAGEAAPLRDGDAEVKRMYVNAAHRGRGYARAVLAQLERSAVAAGLRRIVLETGTMQPEAIALYTSAGYVPMPAFGAYAESPTSRYFAKALRTGRLPAPASGSR</sequence>
<proteinExistence type="predicted"/>
<dbReference type="InterPro" id="IPR016181">
    <property type="entry name" value="Acyl_CoA_acyltransferase"/>
</dbReference>
<evidence type="ECO:0000313" key="4">
    <source>
        <dbReference type="EMBL" id="GAA0928038.1"/>
    </source>
</evidence>
<protein>
    <submittedName>
        <fullName evidence="4">GNAT family N-acetyltransferase</fullName>
    </submittedName>
</protein>
<comment type="caution">
    <text evidence="4">The sequence shown here is derived from an EMBL/GenBank/DDBJ whole genome shotgun (WGS) entry which is preliminary data.</text>
</comment>
<organism evidence="4 5">
    <name type="scientific">Pseudonocardia zijingensis</name>
    <dbReference type="NCBI Taxonomy" id="153376"/>
    <lineage>
        <taxon>Bacteria</taxon>
        <taxon>Bacillati</taxon>
        <taxon>Actinomycetota</taxon>
        <taxon>Actinomycetes</taxon>
        <taxon>Pseudonocardiales</taxon>
        <taxon>Pseudonocardiaceae</taxon>
        <taxon>Pseudonocardia</taxon>
    </lineage>
</organism>
<dbReference type="PANTHER" id="PTHR43877">
    <property type="entry name" value="AMINOALKYLPHOSPHONATE N-ACETYLTRANSFERASE-RELATED-RELATED"/>
    <property type="match status" value="1"/>
</dbReference>
<evidence type="ECO:0000256" key="2">
    <source>
        <dbReference type="ARBA" id="ARBA00023315"/>
    </source>
</evidence>
<feature type="domain" description="N-acetyltransferase" evidence="3">
    <location>
        <begin position="14"/>
        <end position="171"/>
    </location>
</feature>
<keyword evidence="2" id="KW-0012">Acyltransferase</keyword>
<dbReference type="InterPro" id="IPR000182">
    <property type="entry name" value="GNAT_dom"/>
</dbReference>
<accession>A0ABN1PIF1</accession>
<evidence type="ECO:0000313" key="5">
    <source>
        <dbReference type="Proteomes" id="UP001499967"/>
    </source>
</evidence>
<name>A0ABN1PIF1_9PSEU</name>
<dbReference type="InterPro" id="IPR050832">
    <property type="entry name" value="Bact_Acetyltransf"/>
</dbReference>
<dbReference type="PANTHER" id="PTHR43877:SF2">
    <property type="entry name" value="AMINOALKYLPHOSPHONATE N-ACETYLTRANSFERASE-RELATED"/>
    <property type="match status" value="1"/>
</dbReference>
<dbReference type="Pfam" id="PF00583">
    <property type="entry name" value="Acetyltransf_1"/>
    <property type="match status" value="1"/>
</dbReference>
<evidence type="ECO:0000256" key="1">
    <source>
        <dbReference type="ARBA" id="ARBA00022679"/>
    </source>
</evidence>
<gene>
    <name evidence="4" type="ORF">GCM10009559_14210</name>
</gene>
<dbReference type="CDD" id="cd04301">
    <property type="entry name" value="NAT_SF"/>
    <property type="match status" value="1"/>
</dbReference>
<keyword evidence="5" id="KW-1185">Reference proteome</keyword>
<keyword evidence="1" id="KW-0808">Transferase</keyword>